<sequence>MSKMQEKKDSMQNSDLNHLRILIIQMLKGMILLAACLLLCWILFYKITAAPAIASAAIIGFFIYAIRVWLRWRKAPTNLTSAAASNPDHQSTPQDTKKELREELPKKIIYRAHWAFFVNLAYRPVLIFLVFLFFLIAGKEENWPIIAYPGIVPICLIVMVCMFLWIVYSFFDWINDLYIIEPDSVKDINKKPFAKKDINIAMMGKIQSVRFRKKGIIQLLLNFGTLVIVVGESEVDFDFVPEPEKVQQLILQRVEEYERLQKQLETDKQQFFIHELVTALKQSSSQSEVKTE</sequence>
<keyword evidence="1" id="KW-0812">Transmembrane</keyword>
<gene>
    <name evidence="2" type="ORF">ATC1_13550</name>
</gene>
<keyword evidence="1" id="KW-0472">Membrane</keyword>
<reference evidence="2" key="1">
    <citation type="journal article" date="2015" name="Genome Announc.">
        <title>Draft Genome Sequence of Anaerolineae Strain TC1, a Novel Isolate from a Methanogenic Wastewater Treatment System.</title>
        <authorList>
            <person name="Matsuura N."/>
            <person name="Tourlousse D.M."/>
            <person name="Sun L."/>
            <person name="Toyonaga M."/>
            <person name="Kuroda K."/>
            <person name="Ohashi A."/>
            <person name="Cruz R."/>
            <person name="Yamaguchi T."/>
            <person name="Sekiguchi Y."/>
        </authorList>
    </citation>
    <scope>NUCLEOTIDE SEQUENCE [LARGE SCALE GENOMIC DNA]</scope>
    <source>
        <strain evidence="2">TC1</strain>
    </source>
</reference>
<feature type="transmembrane region" description="Helical" evidence="1">
    <location>
        <begin position="21"/>
        <end position="44"/>
    </location>
</feature>
<dbReference type="STRING" id="1678840.ATC1_13550"/>
<feature type="transmembrane region" description="Helical" evidence="1">
    <location>
        <begin position="50"/>
        <end position="70"/>
    </location>
</feature>
<feature type="transmembrane region" description="Helical" evidence="1">
    <location>
        <begin position="114"/>
        <end position="137"/>
    </location>
</feature>
<organism evidence="2">
    <name type="scientific">Flexilinea flocculi</name>
    <dbReference type="NCBI Taxonomy" id="1678840"/>
    <lineage>
        <taxon>Bacteria</taxon>
        <taxon>Bacillati</taxon>
        <taxon>Chloroflexota</taxon>
        <taxon>Anaerolineae</taxon>
        <taxon>Anaerolineales</taxon>
        <taxon>Anaerolineaceae</taxon>
        <taxon>Flexilinea</taxon>
    </lineage>
</organism>
<dbReference type="AlphaFoldDB" id="A0A0S7BJR0"/>
<dbReference type="PATRIC" id="fig|1678840.3.peg.1856"/>
<evidence type="ECO:0000313" key="2">
    <source>
        <dbReference type="EMBL" id="GAP40573.1"/>
    </source>
</evidence>
<accession>A0A0S7BJR0</accession>
<keyword evidence="3" id="KW-1185">Reference proteome</keyword>
<proteinExistence type="predicted"/>
<feature type="transmembrane region" description="Helical" evidence="1">
    <location>
        <begin position="143"/>
        <end position="168"/>
    </location>
</feature>
<dbReference type="Proteomes" id="UP000053370">
    <property type="component" value="Unassembled WGS sequence"/>
</dbReference>
<evidence type="ECO:0000256" key="1">
    <source>
        <dbReference type="SAM" id="Phobius"/>
    </source>
</evidence>
<protein>
    <submittedName>
        <fullName evidence="2">Uncharacterized protein</fullName>
    </submittedName>
</protein>
<keyword evidence="1" id="KW-1133">Transmembrane helix</keyword>
<evidence type="ECO:0000313" key="3">
    <source>
        <dbReference type="Proteomes" id="UP000053370"/>
    </source>
</evidence>
<name>A0A0S7BJR0_9CHLR</name>
<dbReference type="EMBL" id="DF968181">
    <property type="protein sequence ID" value="GAP40573.1"/>
    <property type="molecule type" value="Genomic_DNA"/>
</dbReference>